<dbReference type="AlphaFoldDB" id="A0A7H8NIS9"/>
<name>A0A7H8NIS9_9ACTN</name>
<dbReference type="Proteomes" id="UP000509303">
    <property type="component" value="Chromosome"/>
</dbReference>
<evidence type="ECO:0000256" key="1">
    <source>
        <dbReference type="SAM" id="MobiDB-lite"/>
    </source>
</evidence>
<feature type="domain" description="DUF2786" evidence="2">
    <location>
        <begin position="184"/>
        <end position="221"/>
    </location>
</feature>
<evidence type="ECO:0000313" key="4">
    <source>
        <dbReference type="EMBL" id="QKW54474.1"/>
    </source>
</evidence>
<evidence type="ECO:0000259" key="3">
    <source>
        <dbReference type="Pfam" id="PF23771"/>
    </source>
</evidence>
<dbReference type="EMBL" id="CP054929">
    <property type="protein sequence ID" value="QKW54474.1"/>
    <property type="molecule type" value="Genomic_DNA"/>
</dbReference>
<protein>
    <submittedName>
        <fullName evidence="4">DUF2786 domain-containing protein</fullName>
    </submittedName>
</protein>
<reference evidence="4 5" key="1">
    <citation type="submission" date="2020-06" db="EMBL/GenBank/DDBJ databases">
        <title>Genome mining for natural products.</title>
        <authorList>
            <person name="Zhang B."/>
            <person name="Shi J."/>
            <person name="Ge H."/>
        </authorList>
    </citation>
    <scope>NUCLEOTIDE SEQUENCE [LARGE SCALE GENOMIC DNA]</scope>
    <source>
        <strain evidence="4 5">NA00687</strain>
    </source>
</reference>
<evidence type="ECO:0000313" key="5">
    <source>
        <dbReference type="Proteomes" id="UP000509303"/>
    </source>
</evidence>
<dbReference type="InterPro" id="IPR024498">
    <property type="entry name" value="DUF2786"/>
</dbReference>
<keyword evidence="5" id="KW-1185">Reference proteome</keyword>
<gene>
    <name evidence="4" type="ORF">HUT08_12980</name>
</gene>
<dbReference type="InterPro" id="IPR055592">
    <property type="entry name" value="DUF7168"/>
</dbReference>
<dbReference type="Pfam" id="PF10979">
    <property type="entry name" value="DUF2786"/>
    <property type="match status" value="1"/>
</dbReference>
<accession>A0A7H8NIS9</accession>
<evidence type="ECO:0000259" key="2">
    <source>
        <dbReference type="Pfam" id="PF10979"/>
    </source>
</evidence>
<proteinExistence type="predicted"/>
<organism evidence="4 5">
    <name type="scientific">Streptomyces buecherae</name>
    <dbReference type="NCBI Taxonomy" id="2763006"/>
    <lineage>
        <taxon>Bacteria</taxon>
        <taxon>Bacillati</taxon>
        <taxon>Actinomycetota</taxon>
        <taxon>Actinomycetes</taxon>
        <taxon>Kitasatosporales</taxon>
        <taxon>Streptomycetaceae</taxon>
        <taxon>Streptomyces</taxon>
    </lineage>
</organism>
<dbReference type="Pfam" id="PF23771">
    <property type="entry name" value="DUF7168"/>
    <property type="match status" value="1"/>
</dbReference>
<feature type="region of interest" description="Disordered" evidence="1">
    <location>
        <begin position="148"/>
        <end position="179"/>
    </location>
</feature>
<sequence>MLSVPAGADADAVDLALDAGASALAAAPGGAPAVSRALLRAARASLARCWGSGWYPADVARLLRRERPADRAGLALDLIADDARRHSPAELPERWSAQLRALEAEVWWDGGAAGYLDALAGRERASRFEVVRRALDVLRLVGQLPPLTPIGPPPGPYAGARGGPRPTGGAPARDAQRGADPRFLERVRALLAKAESTEFPEEAEALTAKAQQLMARHSIDEALIAARDPARPGGPGALDDDGPQACRIGVEGPYESAKALLLDAVAEANRCQAVWSAEFAFSTVVGYPADLELVELLHTSLLVQATTAMRRAGDRHHAGGRARRTRDFRESFLIAYAGRIRERLAGAARQAEREAAHEAARERTADPLPVLAAREVSVGDAAERMFPRTVSHRLRGRDAHGWASGLAAADEARLR</sequence>
<feature type="domain" description="DUF7168" evidence="3">
    <location>
        <begin position="257"/>
        <end position="374"/>
    </location>
</feature>